<feature type="region of interest" description="Disordered" evidence="1">
    <location>
        <begin position="1"/>
        <end position="24"/>
    </location>
</feature>
<reference evidence="3" key="1">
    <citation type="submission" date="2020-05" db="EMBL/GenBank/DDBJ databases">
        <authorList>
            <person name="Zhu T."/>
            <person name="Keshari N."/>
            <person name="Lu X."/>
        </authorList>
    </citation>
    <scope>NUCLEOTIDE SEQUENCE</scope>
    <source>
        <strain evidence="3">NK1-12</strain>
    </source>
</reference>
<gene>
    <name evidence="3" type="ORF">HJG54_30220</name>
</gene>
<proteinExistence type="predicted"/>
<dbReference type="AlphaFoldDB" id="A0AA96WM34"/>
<dbReference type="EMBL" id="CP053587">
    <property type="protein sequence ID" value="WNZ27185.1"/>
    <property type="molecule type" value="Genomic_DNA"/>
</dbReference>
<evidence type="ECO:0000256" key="1">
    <source>
        <dbReference type="SAM" id="MobiDB-lite"/>
    </source>
</evidence>
<evidence type="ECO:0000256" key="2">
    <source>
        <dbReference type="SAM" id="Phobius"/>
    </source>
</evidence>
<feature type="transmembrane region" description="Helical" evidence="2">
    <location>
        <begin position="31"/>
        <end position="52"/>
    </location>
</feature>
<dbReference type="RefSeq" id="WP_316436819.1">
    <property type="nucleotide sequence ID" value="NZ_CP053587.1"/>
</dbReference>
<sequence length="57" mass="6202">MKPEESFNPNAPQPTGVQRDSETPLPKKPSFLYLASITIGVLIIILLAVSAYHGITH</sequence>
<keyword evidence="2" id="KW-0812">Transmembrane</keyword>
<name>A0AA96WM34_9CYAN</name>
<evidence type="ECO:0000313" key="3">
    <source>
        <dbReference type="EMBL" id="WNZ27185.1"/>
    </source>
</evidence>
<keyword evidence="2" id="KW-0472">Membrane</keyword>
<protein>
    <submittedName>
        <fullName evidence="3">Uncharacterized protein</fullName>
    </submittedName>
</protein>
<keyword evidence="2" id="KW-1133">Transmembrane helix</keyword>
<organism evidence="3">
    <name type="scientific">Leptolyngbya sp. NK1-12</name>
    <dbReference type="NCBI Taxonomy" id="2547451"/>
    <lineage>
        <taxon>Bacteria</taxon>
        <taxon>Bacillati</taxon>
        <taxon>Cyanobacteriota</taxon>
        <taxon>Cyanophyceae</taxon>
        <taxon>Leptolyngbyales</taxon>
        <taxon>Leptolyngbyaceae</taxon>
        <taxon>Leptolyngbya group</taxon>
        <taxon>Leptolyngbya</taxon>
    </lineage>
</organism>
<accession>A0AA96WM34</accession>
<feature type="compositionally biased region" description="Polar residues" evidence="1">
    <location>
        <begin position="7"/>
        <end position="18"/>
    </location>
</feature>